<keyword evidence="5" id="KW-0067">ATP-binding</keyword>
<comment type="caution">
    <text evidence="5">The sequence shown here is derived from an EMBL/GenBank/DDBJ whole genome shotgun (WGS) entry which is preliminary data.</text>
</comment>
<dbReference type="PROSITE" id="PS50893">
    <property type="entry name" value="ABC_TRANSPORTER_2"/>
    <property type="match status" value="1"/>
</dbReference>
<comment type="similarity">
    <text evidence="1">Belongs to the ABC transporter superfamily.</text>
</comment>
<reference evidence="5" key="2">
    <citation type="submission" date="2013-09" db="EMBL/GenBank/DDBJ databases">
        <title>Draft genome sequence of Alistipes putredinis (DSM 17216).</title>
        <authorList>
            <person name="Sudarsanam P."/>
            <person name="Ley R."/>
            <person name="Guruge J."/>
            <person name="Turnbaugh P.J."/>
            <person name="Mahowald M."/>
            <person name="Liep D."/>
            <person name="Gordon J."/>
        </authorList>
    </citation>
    <scope>NUCLEOTIDE SEQUENCE</scope>
    <source>
        <strain evidence="5">DSM 17216</strain>
    </source>
</reference>
<dbReference type="AlphaFoldDB" id="B0MSR8"/>
<dbReference type="Gene3D" id="3.40.50.300">
    <property type="entry name" value="P-loop containing nucleotide triphosphate hydrolases"/>
    <property type="match status" value="1"/>
</dbReference>
<protein>
    <submittedName>
        <fullName evidence="5">ABC transporter, ATP-binding protein</fullName>
    </submittedName>
</protein>
<dbReference type="GeneID" id="73803404"/>
<gene>
    <name evidence="5" type="ORF">ALIPUT_00341</name>
</gene>
<keyword evidence="3" id="KW-0029">Amino-acid transport</keyword>
<proteinExistence type="inferred from homology"/>
<keyword evidence="2" id="KW-0813">Transport</keyword>
<evidence type="ECO:0000256" key="3">
    <source>
        <dbReference type="ARBA" id="ARBA00022970"/>
    </source>
</evidence>
<evidence type="ECO:0000313" key="6">
    <source>
        <dbReference type="Proteomes" id="UP000005819"/>
    </source>
</evidence>
<dbReference type="Pfam" id="PF00005">
    <property type="entry name" value="ABC_tran"/>
    <property type="match status" value="1"/>
</dbReference>
<dbReference type="InterPro" id="IPR027417">
    <property type="entry name" value="P-loop_NTPase"/>
</dbReference>
<dbReference type="SUPFAM" id="SSF52540">
    <property type="entry name" value="P-loop containing nucleoside triphosphate hydrolases"/>
    <property type="match status" value="1"/>
</dbReference>
<dbReference type="GO" id="GO:0016887">
    <property type="term" value="F:ATP hydrolysis activity"/>
    <property type="evidence" value="ECO:0007669"/>
    <property type="project" value="InterPro"/>
</dbReference>
<dbReference type="InterPro" id="IPR052156">
    <property type="entry name" value="BCAA_Transport_ATP-bd_LivF"/>
</dbReference>
<dbReference type="Proteomes" id="UP000005819">
    <property type="component" value="Unassembled WGS sequence"/>
</dbReference>
<evidence type="ECO:0000313" key="5">
    <source>
        <dbReference type="EMBL" id="EDS04470.1"/>
    </source>
</evidence>
<dbReference type="eggNOG" id="COG1137">
    <property type="taxonomic scope" value="Bacteria"/>
</dbReference>
<dbReference type="OrthoDB" id="9801987at2"/>
<dbReference type="GO" id="GO:0015807">
    <property type="term" value="P:L-amino acid transport"/>
    <property type="evidence" value="ECO:0007669"/>
    <property type="project" value="TreeGrafter"/>
</dbReference>
<name>B0MSR8_9BACT</name>
<dbReference type="GO" id="GO:0005524">
    <property type="term" value="F:ATP binding"/>
    <property type="evidence" value="ECO:0007669"/>
    <property type="project" value="UniProtKB-KW"/>
</dbReference>
<evidence type="ECO:0000256" key="2">
    <source>
        <dbReference type="ARBA" id="ARBA00022448"/>
    </source>
</evidence>
<reference evidence="5" key="1">
    <citation type="submission" date="2007-10" db="EMBL/GenBank/DDBJ databases">
        <authorList>
            <person name="Fulton L."/>
            <person name="Clifton S."/>
            <person name="Fulton B."/>
            <person name="Xu J."/>
            <person name="Minx P."/>
            <person name="Pepin K.H."/>
            <person name="Johnson M."/>
            <person name="Thiruvilangam P."/>
            <person name="Bhonagiri V."/>
            <person name="Nash W.E."/>
            <person name="Mardis E.R."/>
            <person name="Wilson R.K."/>
        </authorList>
    </citation>
    <scope>NUCLEOTIDE SEQUENCE [LARGE SCALE GENOMIC DNA]</scope>
    <source>
        <strain evidence="5">DSM 17216</strain>
    </source>
</reference>
<dbReference type="GO" id="GO:0015658">
    <property type="term" value="F:branched-chain amino acid transmembrane transporter activity"/>
    <property type="evidence" value="ECO:0007669"/>
    <property type="project" value="TreeGrafter"/>
</dbReference>
<dbReference type="EMBL" id="ABFK02000016">
    <property type="protein sequence ID" value="EDS04470.1"/>
    <property type="molecule type" value="Genomic_DNA"/>
</dbReference>
<feature type="domain" description="ABC transporter" evidence="4">
    <location>
        <begin position="9"/>
        <end position="221"/>
    </location>
</feature>
<evidence type="ECO:0000256" key="1">
    <source>
        <dbReference type="ARBA" id="ARBA00005417"/>
    </source>
</evidence>
<accession>B0MSR8</accession>
<dbReference type="InterPro" id="IPR003439">
    <property type="entry name" value="ABC_transporter-like_ATP-bd"/>
</dbReference>
<organism evidence="5 6">
    <name type="scientific">Alistipes putredinis DSM 17216</name>
    <dbReference type="NCBI Taxonomy" id="445970"/>
    <lineage>
        <taxon>Bacteria</taxon>
        <taxon>Pseudomonadati</taxon>
        <taxon>Bacteroidota</taxon>
        <taxon>Bacteroidia</taxon>
        <taxon>Bacteroidales</taxon>
        <taxon>Rikenellaceae</taxon>
        <taxon>Alistipes</taxon>
    </lineage>
</organism>
<dbReference type="PANTHER" id="PTHR43820:SF2">
    <property type="entry name" value="ABC TRANSPORTER ATP-BINDING PROTEIN"/>
    <property type="match status" value="1"/>
</dbReference>
<keyword evidence="6" id="KW-1185">Reference proteome</keyword>
<evidence type="ECO:0000259" key="4">
    <source>
        <dbReference type="PROSITE" id="PS50893"/>
    </source>
</evidence>
<dbReference type="PANTHER" id="PTHR43820">
    <property type="entry name" value="HIGH-AFFINITY BRANCHED-CHAIN AMINO ACID TRANSPORT ATP-BINDING PROTEIN LIVF"/>
    <property type="match status" value="1"/>
</dbReference>
<keyword evidence="5" id="KW-0547">Nucleotide-binding</keyword>
<sequence length="221" mass="25022">MNPSEKHILEIDSVELSFGDRVILSSVYLAVETGGATALLGRNGSGKSCLMKILCGALRPGFRSMRIDGKWYDRFGSSQVRYLPQQGFTPGWLTVEAVLRDFGLEWDDLTVWFPIFGKLRKAKIRTLSGGERRILECFVILRSRSLFAVLDEPFSQVAPLHVVTLKALIRAEKRNKGILLTDHMYRHVTDVADRLYVLANGQTYLTQDAEDLVRYGYLNHL</sequence>
<dbReference type="RefSeq" id="WP_004329174.1">
    <property type="nucleotide sequence ID" value="NZ_DS499579.1"/>
</dbReference>
<dbReference type="HOGENOM" id="CLU_000604_1_2_10"/>